<sequence>MWIYHDWTHVCIRFRRYGFGSPQFRCSCGIERQWHGPNIQVVIEGNWITYCMPVQEFSTNATVKDVLDRSGEGSYRVKDDGDVDGSKEKKI</sequence>
<name>A0A6L2LBM1_TANCI</name>
<dbReference type="AlphaFoldDB" id="A0A6L2LBM1"/>
<organism evidence="1">
    <name type="scientific">Tanacetum cinerariifolium</name>
    <name type="common">Dalmatian daisy</name>
    <name type="synonym">Chrysanthemum cinerariifolium</name>
    <dbReference type="NCBI Taxonomy" id="118510"/>
    <lineage>
        <taxon>Eukaryota</taxon>
        <taxon>Viridiplantae</taxon>
        <taxon>Streptophyta</taxon>
        <taxon>Embryophyta</taxon>
        <taxon>Tracheophyta</taxon>
        <taxon>Spermatophyta</taxon>
        <taxon>Magnoliopsida</taxon>
        <taxon>eudicotyledons</taxon>
        <taxon>Gunneridae</taxon>
        <taxon>Pentapetalae</taxon>
        <taxon>asterids</taxon>
        <taxon>campanulids</taxon>
        <taxon>Asterales</taxon>
        <taxon>Asteraceae</taxon>
        <taxon>Asteroideae</taxon>
        <taxon>Anthemideae</taxon>
        <taxon>Anthemidinae</taxon>
        <taxon>Tanacetum</taxon>
    </lineage>
</organism>
<reference evidence="1" key="1">
    <citation type="journal article" date="2019" name="Sci. Rep.">
        <title>Draft genome of Tanacetum cinerariifolium, the natural source of mosquito coil.</title>
        <authorList>
            <person name="Yamashiro T."/>
            <person name="Shiraishi A."/>
            <person name="Satake H."/>
            <person name="Nakayama K."/>
        </authorList>
    </citation>
    <scope>NUCLEOTIDE SEQUENCE</scope>
</reference>
<gene>
    <name evidence="1" type="ORF">Tci_029572</name>
</gene>
<dbReference type="EMBL" id="BKCJ010003857">
    <property type="protein sequence ID" value="GEU57594.1"/>
    <property type="molecule type" value="Genomic_DNA"/>
</dbReference>
<protein>
    <submittedName>
        <fullName evidence="1">Uncharacterized protein</fullName>
    </submittedName>
</protein>
<accession>A0A6L2LBM1</accession>
<evidence type="ECO:0000313" key="1">
    <source>
        <dbReference type="EMBL" id="GEU57594.1"/>
    </source>
</evidence>
<comment type="caution">
    <text evidence="1">The sequence shown here is derived from an EMBL/GenBank/DDBJ whole genome shotgun (WGS) entry which is preliminary data.</text>
</comment>
<proteinExistence type="predicted"/>